<comment type="caution">
    <text evidence="1">The sequence shown here is derived from an EMBL/GenBank/DDBJ whole genome shotgun (WGS) entry which is preliminary data.</text>
</comment>
<dbReference type="Proteomes" id="UP000828941">
    <property type="component" value="Chromosome 7"/>
</dbReference>
<accession>A0ACB9N9M3</accession>
<evidence type="ECO:0000313" key="1">
    <source>
        <dbReference type="EMBL" id="KAI4333162.1"/>
    </source>
</evidence>
<keyword evidence="2" id="KW-1185">Reference proteome</keyword>
<proteinExistence type="predicted"/>
<sequence length="499" mass="58648">MNMRDEPDAKRQKLEVDSYSSIKDLPDELVIEILCRLPDYKYAFQCKCISKHWLSLISSPYFIRSFVAAANNKMKFNQPFAFVYFQSMVERLYKSLELKFPPYKADRKEASTVLNLITPNPGTFKSNEFSLEFLPCYRGEDDRPIITILKTYNDLILCCEEKFDKKESCSYYICNPRTKQWVALPPTPPHDLYEYIEVEFICEPYYYTDEKGMVILNSQFKFKVLRFLRAYSSRKIRFQIFSSETGQWDRDITGISMPPKSPVCFIVRSLLCKDKVSLICLTRRYPDLTLRAITLDHHNQSLHRVVYYHGSRFCRPPFRSVMHLSLQYGSIIIMVQIYVNVAASQPDYGVPVLLISRLNKSLTKWKLWHRVSFREMTSQNKWISDVYLKKTFAVKENRQQHSTMPIVLGFHPYSASHLYLNLNCESDHQMGVYNVRKRTLNFVSKCWHHSSFPRYQMFCFHLWSAVSRIVLPSWPTPIPQISLSQSQEAALPCQGYSLT</sequence>
<name>A0ACB9N9M3_BAUVA</name>
<protein>
    <submittedName>
        <fullName evidence="1">Uncharacterized protein</fullName>
    </submittedName>
</protein>
<reference evidence="1 2" key="1">
    <citation type="journal article" date="2022" name="DNA Res.">
        <title>Chromosomal-level genome assembly of the orchid tree Bauhinia variegata (Leguminosae; Cercidoideae) supports the allotetraploid origin hypothesis of Bauhinia.</title>
        <authorList>
            <person name="Zhong Y."/>
            <person name="Chen Y."/>
            <person name="Zheng D."/>
            <person name="Pang J."/>
            <person name="Liu Y."/>
            <person name="Luo S."/>
            <person name="Meng S."/>
            <person name="Qian L."/>
            <person name="Wei D."/>
            <person name="Dai S."/>
            <person name="Zhou R."/>
        </authorList>
    </citation>
    <scope>NUCLEOTIDE SEQUENCE [LARGE SCALE GENOMIC DNA]</scope>
    <source>
        <strain evidence="1">BV-YZ2020</strain>
    </source>
</reference>
<evidence type="ECO:0000313" key="2">
    <source>
        <dbReference type="Proteomes" id="UP000828941"/>
    </source>
</evidence>
<dbReference type="EMBL" id="CM039432">
    <property type="protein sequence ID" value="KAI4333162.1"/>
    <property type="molecule type" value="Genomic_DNA"/>
</dbReference>
<gene>
    <name evidence="1" type="ORF">L6164_018002</name>
</gene>
<organism evidence="1 2">
    <name type="scientific">Bauhinia variegata</name>
    <name type="common">Purple orchid tree</name>
    <name type="synonym">Phanera variegata</name>
    <dbReference type="NCBI Taxonomy" id="167791"/>
    <lineage>
        <taxon>Eukaryota</taxon>
        <taxon>Viridiplantae</taxon>
        <taxon>Streptophyta</taxon>
        <taxon>Embryophyta</taxon>
        <taxon>Tracheophyta</taxon>
        <taxon>Spermatophyta</taxon>
        <taxon>Magnoliopsida</taxon>
        <taxon>eudicotyledons</taxon>
        <taxon>Gunneridae</taxon>
        <taxon>Pentapetalae</taxon>
        <taxon>rosids</taxon>
        <taxon>fabids</taxon>
        <taxon>Fabales</taxon>
        <taxon>Fabaceae</taxon>
        <taxon>Cercidoideae</taxon>
        <taxon>Cercideae</taxon>
        <taxon>Bauhiniinae</taxon>
        <taxon>Bauhinia</taxon>
    </lineage>
</organism>